<organism evidence="9 10">
    <name type="scientific">Handroanthus impetiginosus</name>
    <dbReference type="NCBI Taxonomy" id="429701"/>
    <lineage>
        <taxon>Eukaryota</taxon>
        <taxon>Viridiplantae</taxon>
        <taxon>Streptophyta</taxon>
        <taxon>Embryophyta</taxon>
        <taxon>Tracheophyta</taxon>
        <taxon>Spermatophyta</taxon>
        <taxon>Magnoliopsida</taxon>
        <taxon>eudicotyledons</taxon>
        <taxon>Gunneridae</taxon>
        <taxon>Pentapetalae</taxon>
        <taxon>asterids</taxon>
        <taxon>lamiids</taxon>
        <taxon>Lamiales</taxon>
        <taxon>Bignoniaceae</taxon>
        <taxon>Crescentiina</taxon>
        <taxon>Tabebuia alliance</taxon>
        <taxon>Handroanthus</taxon>
    </lineage>
</organism>
<protein>
    <submittedName>
        <fullName evidence="9">G2/Mitotic-specific cyclin A</fullName>
    </submittedName>
</protein>
<keyword evidence="2" id="KW-0132">Cell division</keyword>
<dbReference type="GO" id="GO:0051301">
    <property type="term" value="P:cell division"/>
    <property type="evidence" value="ECO:0007669"/>
    <property type="project" value="UniProtKB-KW"/>
</dbReference>
<evidence type="ECO:0000256" key="2">
    <source>
        <dbReference type="ARBA" id="ARBA00022618"/>
    </source>
</evidence>
<reference evidence="10" key="1">
    <citation type="journal article" date="2018" name="Gigascience">
        <title>Genome assembly of the Pink Ipe (Handroanthus impetiginosus, Bignoniaceae), a highly valued, ecologically keystone Neotropical timber forest tree.</title>
        <authorList>
            <person name="Silva-Junior O.B."/>
            <person name="Grattapaglia D."/>
            <person name="Novaes E."/>
            <person name="Collevatti R.G."/>
        </authorList>
    </citation>
    <scope>NUCLEOTIDE SEQUENCE [LARGE SCALE GENOMIC DNA]</scope>
    <source>
        <strain evidence="10">cv. UFG-1</strain>
    </source>
</reference>
<dbReference type="InterPro" id="IPR006671">
    <property type="entry name" value="Cyclin_N"/>
</dbReference>
<dbReference type="AlphaFoldDB" id="A0A2G9HCZ6"/>
<accession>A0A2G9HCZ6</accession>
<dbReference type="PANTHER" id="PTHR10177">
    <property type="entry name" value="CYCLINS"/>
    <property type="match status" value="1"/>
</dbReference>
<keyword evidence="3 5" id="KW-0195">Cyclin</keyword>
<evidence type="ECO:0000256" key="4">
    <source>
        <dbReference type="ARBA" id="ARBA00023306"/>
    </source>
</evidence>
<evidence type="ECO:0000259" key="8">
    <source>
        <dbReference type="SMART" id="SM01332"/>
    </source>
</evidence>
<dbReference type="InterPro" id="IPR046965">
    <property type="entry name" value="Cyclin_A/B-like"/>
</dbReference>
<sequence length="389" mass="44473">MANQENCMRITRLAAKKRAAEETTQLLYPQNKKKRVVLGEIQNVASPEIVGLEKNQKVCIENEKQKSKPRGKAKKEEAIVRETKSKKEEKASLSVKEEKGSRIRVDPKSDDPQFCAAYVSDIYEYLHKMEMEAKRRPSADYLNKVQNDVTANMRGVLIDWLIEVAEEYKLLPETLFLTVSYIDRYLSTNAINRQRLQLLGVSSMFIASKYEEISPPDVEDFCYITDNTYTKQEIVKMEADVLKSLRFEMGNFTVKMFLGRFIRIAQEDYESPDSELESLANYLAESSLLDYGCLKFLPSLVAASVVFLTRFTLQPNLHPWSSSLQSSSGYKSSDLKECVCILHDLQLGRKGSGLVALKEKYNQYKFKCVSMLSSPLEIPASFFEDIKDD</sequence>
<feature type="domain" description="Cyclin C-terminal" evidence="8">
    <location>
        <begin position="252"/>
        <end position="375"/>
    </location>
</feature>
<keyword evidence="10" id="KW-1185">Reference proteome</keyword>
<evidence type="ECO:0000313" key="9">
    <source>
        <dbReference type="EMBL" id="PIN15384.1"/>
    </source>
</evidence>
<evidence type="ECO:0000256" key="5">
    <source>
        <dbReference type="RuleBase" id="RU000383"/>
    </source>
</evidence>
<evidence type="ECO:0000256" key="1">
    <source>
        <dbReference type="ARBA" id="ARBA00006955"/>
    </source>
</evidence>
<dbReference type="FunFam" id="1.10.472.10:FF:000167">
    <property type="entry name" value="Mitotic cyclin 6"/>
    <property type="match status" value="1"/>
</dbReference>
<dbReference type="Pfam" id="PF00134">
    <property type="entry name" value="Cyclin_N"/>
    <property type="match status" value="1"/>
</dbReference>
<dbReference type="InterPro" id="IPR039361">
    <property type="entry name" value="Cyclin"/>
</dbReference>
<evidence type="ECO:0000256" key="6">
    <source>
        <dbReference type="SAM" id="MobiDB-lite"/>
    </source>
</evidence>
<dbReference type="InterPro" id="IPR036915">
    <property type="entry name" value="Cyclin-like_sf"/>
</dbReference>
<comment type="similarity">
    <text evidence="1">Belongs to the cyclin family. Cyclin AB subfamily.</text>
</comment>
<feature type="compositionally biased region" description="Basic and acidic residues" evidence="6">
    <location>
        <begin position="74"/>
        <end position="106"/>
    </location>
</feature>
<feature type="domain" description="Cyclin-like" evidence="7">
    <location>
        <begin position="260"/>
        <end position="344"/>
    </location>
</feature>
<dbReference type="PROSITE" id="PS00292">
    <property type="entry name" value="CYCLINS"/>
    <property type="match status" value="1"/>
</dbReference>
<dbReference type="SMART" id="SM01332">
    <property type="entry name" value="Cyclin_C"/>
    <property type="match status" value="1"/>
</dbReference>
<evidence type="ECO:0000313" key="10">
    <source>
        <dbReference type="Proteomes" id="UP000231279"/>
    </source>
</evidence>
<proteinExistence type="inferred from homology"/>
<dbReference type="Pfam" id="PF02984">
    <property type="entry name" value="Cyclin_C"/>
    <property type="match status" value="1"/>
</dbReference>
<dbReference type="SUPFAM" id="SSF47954">
    <property type="entry name" value="Cyclin-like"/>
    <property type="match status" value="2"/>
</dbReference>
<dbReference type="InterPro" id="IPR048258">
    <property type="entry name" value="Cyclins_cyclin-box"/>
</dbReference>
<dbReference type="STRING" id="429701.A0A2G9HCZ6"/>
<dbReference type="SMART" id="SM00385">
    <property type="entry name" value="CYCLIN"/>
    <property type="match status" value="2"/>
</dbReference>
<dbReference type="GO" id="GO:0044772">
    <property type="term" value="P:mitotic cell cycle phase transition"/>
    <property type="evidence" value="ECO:0007669"/>
    <property type="project" value="InterPro"/>
</dbReference>
<evidence type="ECO:0000259" key="7">
    <source>
        <dbReference type="SMART" id="SM00385"/>
    </source>
</evidence>
<dbReference type="OrthoDB" id="5590282at2759"/>
<dbReference type="Proteomes" id="UP000231279">
    <property type="component" value="Unassembled WGS sequence"/>
</dbReference>
<feature type="region of interest" description="Disordered" evidence="6">
    <location>
        <begin position="63"/>
        <end position="106"/>
    </location>
</feature>
<keyword evidence="4" id="KW-0131">Cell cycle</keyword>
<name>A0A2G9HCZ6_9LAMI</name>
<dbReference type="FunFam" id="1.10.472.10:FF:000013">
    <property type="entry name" value="Cyclin A1"/>
    <property type="match status" value="1"/>
</dbReference>
<dbReference type="PIRSF" id="PIRSF001771">
    <property type="entry name" value="Cyclin_A_B_D_E"/>
    <property type="match status" value="1"/>
</dbReference>
<dbReference type="EMBL" id="NKXS01002086">
    <property type="protein sequence ID" value="PIN15384.1"/>
    <property type="molecule type" value="Genomic_DNA"/>
</dbReference>
<feature type="domain" description="Cyclin-like" evidence="7">
    <location>
        <begin position="159"/>
        <end position="243"/>
    </location>
</feature>
<dbReference type="InterPro" id="IPR004367">
    <property type="entry name" value="Cyclin_C-dom"/>
</dbReference>
<dbReference type="InterPro" id="IPR013763">
    <property type="entry name" value="Cyclin-like_dom"/>
</dbReference>
<dbReference type="GO" id="GO:0016538">
    <property type="term" value="F:cyclin-dependent protein serine/threonine kinase regulator activity"/>
    <property type="evidence" value="ECO:0007669"/>
    <property type="project" value="InterPro"/>
</dbReference>
<dbReference type="Gene3D" id="1.10.472.10">
    <property type="entry name" value="Cyclin-like"/>
    <property type="match status" value="2"/>
</dbReference>
<evidence type="ECO:0000256" key="3">
    <source>
        <dbReference type="ARBA" id="ARBA00023127"/>
    </source>
</evidence>
<comment type="caution">
    <text evidence="9">The sequence shown here is derived from an EMBL/GenBank/DDBJ whole genome shotgun (WGS) entry which is preliminary data.</text>
</comment>
<gene>
    <name evidence="9" type="ORF">CDL12_11973</name>
</gene>